<feature type="transmembrane region" description="Helical" evidence="1">
    <location>
        <begin position="167"/>
        <end position="187"/>
    </location>
</feature>
<protein>
    <submittedName>
        <fullName evidence="3">PH domain-containing protein</fullName>
    </submittedName>
</protein>
<reference evidence="3 4" key="1">
    <citation type="submission" date="2023-03" db="EMBL/GenBank/DDBJ databases">
        <title>Isolation and description of six Streptomyces strains from soil environments, able to metabolize different microbial glucans.</title>
        <authorList>
            <person name="Widen T."/>
            <person name="Larsbrink J."/>
        </authorList>
    </citation>
    <scope>NUCLEOTIDE SEQUENCE [LARGE SCALE GENOMIC DNA]</scope>
    <source>
        <strain evidence="3 4">Alt2</strain>
    </source>
</reference>
<proteinExistence type="predicted"/>
<keyword evidence="4" id="KW-1185">Reference proteome</keyword>
<feature type="transmembrane region" description="Helical" evidence="1">
    <location>
        <begin position="16"/>
        <end position="39"/>
    </location>
</feature>
<feature type="transmembrane region" description="Helical" evidence="1">
    <location>
        <begin position="356"/>
        <end position="376"/>
    </location>
</feature>
<organism evidence="3 4">
    <name type="scientific">Streptomyces poriferorum</name>
    <dbReference type="NCBI Taxonomy" id="2798799"/>
    <lineage>
        <taxon>Bacteria</taxon>
        <taxon>Bacillati</taxon>
        <taxon>Actinomycetota</taxon>
        <taxon>Actinomycetes</taxon>
        <taxon>Kitasatosporales</taxon>
        <taxon>Streptomycetaceae</taxon>
        <taxon>Streptomyces</taxon>
    </lineage>
</organism>
<evidence type="ECO:0000259" key="2">
    <source>
        <dbReference type="Pfam" id="PF10756"/>
    </source>
</evidence>
<gene>
    <name evidence="3" type="ORF">P8A19_16520</name>
</gene>
<dbReference type="Proteomes" id="UP001235744">
    <property type="component" value="Chromosome"/>
</dbReference>
<dbReference type="EMBL" id="CP120988">
    <property type="protein sequence ID" value="WLQ56952.1"/>
    <property type="molecule type" value="Genomic_DNA"/>
</dbReference>
<keyword evidence="1" id="KW-1133">Transmembrane helix</keyword>
<feature type="transmembrane region" description="Helical" evidence="1">
    <location>
        <begin position="325"/>
        <end position="344"/>
    </location>
</feature>
<accession>A0ABY9IS63</accession>
<dbReference type="RefSeq" id="WP_306071346.1">
    <property type="nucleotide sequence ID" value="NZ_CP120988.1"/>
</dbReference>
<evidence type="ECO:0000313" key="4">
    <source>
        <dbReference type="Proteomes" id="UP001235744"/>
    </source>
</evidence>
<feature type="domain" description="Low molecular weight protein antigen 6 PH" evidence="2">
    <location>
        <begin position="62"/>
        <end position="142"/>
    </location>
</feature>
<feature type="transmembrane region" description="Helical" evidence="1">
    <location>
        <begin position="293"/>
        <end position="313"/>
    </location>
</feature>
<dbReference type="InterPro" id="IPR019692">
    <property type="entry name" value="CFP-6_PH"/>
</dbReference>
<name>A0ABY9IS63_9ACTN</name>
<evidence type="ECO:0000256" key="1">
    <source>
        <dbReference type="SAM" id="Phobius"/>
    </source>
</evidence>
<feature type="transmembrane region" description="Helical" evidence="1">
    <location>
        <begin position="45"/>
        <end position="66"/>
    </location>
</feature>
<sequence length="512" mass="54503">MPDAGEVIYRPAPRRALWWCAAVCAAGAGLAAVLAAYLARLMAAAALPLALVAFACLYAATARVSADACGLRSRTLLRRRNLPWSHVADLRTYVQYGRNQDIHRVSVLLRDGHTRRLPLPMSGSSADRPEFEAKLDALRALHRRYGDPVSSGRTPVISYRTAGRGAAVSWAVCVLLLAGAGLAAWYVPGLASEKQAWRAAVPCTAAVPAAERGECLSTRHAEISRTEVSRREGSSRLYFAGGRPLERLGVSREAAGTFRPGDRVELTVWRHQVREVAGDRYVWRAHFTGAGDVAAVAAGCALAAGYPGARLLLRRRGRRLPDDEVLPSALPFAAALAGTAAWLLPLCYLHPTDPLGSPGTLVWAASGAAATLGMFARAWQSTRVRSPGDAPATGADRSGELFLAARFLDHTDYNPHGFGTHVVVGGGPPAVTPHPGPGRFAARTIPVERLTVTNVRRARGSDGDGVPRSWHIAEMDDAGEPVRLAAAPADLARVLDELGCGRLPQNAGRTRP</sequence>
<evidence type="ECO:0000313" key="3">
    <source>
        <dbReference type="EMBL" id="WLQ56952.1"/>
    </source>
</evidence>
<dbReference type="Pfam" id="PF10756">
    <property type="entry name" value="bPH_6"/>
    <property type="match status" value="1"/>
</dbReference>
<keyword evidence="1" id="KW-0812">Transmembrane</keyword>
<keyword evidence="1" id="KW-0472">Membrane</keyword>